<feature type="transmembrane region" description="Helical" evidence="1">
    <location>
        <begin position="92"/>
        <end position="115"/>
    </location>
</feature>
<dbReference type="Proteomes" id="UP000053477">
    <property type="component" value="Unassembled WGS sequence"/>
</dbReference>
<evidence type="ECO:0000313" key="3">
    <source>
        <dbReference type="EMBL" id="KLO15625.1"/>
    </source>
</evidence>
<feature type="transmembrane region" description="Helical" evidence="1">
    <location>
        <begin position="127"/>
        <end position="148"/>
    </location>
</feature>
<sequence length="352" mass="39450">MSLEPRAFSVLDQTGPLFIGIILNYFFFGILIHQLYDYNKNYPNDKWPIRWMVYIVCILDMLQTGFTTQFAWFYCIQNWGNFDVFTTSATFAWTASFMPIMAGLISMIVQFFYAWRIWVLGGRWLRMISAAIGVIAFTQSLCALIGGIMYDVLGFDVAPPSTVPYFTVWLAGSFTADVLIAGSMTIIFVKVKTRSSYDKTNNVINTLIRHVVETAAITAVAAGVDIVLFITSRNQTQGYTDPALVLGKLYTNCLLANLNNRRNLMSSSDSEGSGNIINSFRLRKLVPTSFNDNKQNVTAIRVDQVHHIQRDGGESIMEPSHVADSKLPEQETSYVKDDASDAFSYKAEAIAV</sequence>
<dbReference type="EMBL" id="KQ085927">
    <property type="protein sequence ID" value="KLO15625.1"/>
    <property type="molecule type" value="Genomic_DNA"/>
</dbReference>
<dbReference type="OrthoDB" id="3262409at2759"/>
<dbReference type="Pfam" id="PF20152">
    <property type="entry name" value="DUF6534"/>
    <property type="match status" value="1"/>
</dbReference>
<organism evidence="3 4">
    <name type="scientific">Schizopora paradoxa</name>
    <dbReference type="NCBI Taxonomy" id="27342"/>
    <lineage>
        <taxon>Eukaryota</taxon>
        <taxon>Fungi</taxon>
        <taxon>Dikarya</taxon>
        <taxon>Basidiomycota</taxon>
        <taxon>Agaricomycotina</taxon>
        <taxon>Agaricomycetes</taxon>
        <taxon>Hymenochaetales</taxon>
        <taxon>Schizoporaceae</taxon>
        <taxon>Schizopora</taxon>
    </lineage>
</organism>
<dbReference type="PANTHER" id="PTHR40465">
    <property type="entry name" value="CHROMOSOME 1, WHOLE GENOME SHOTGUN SEQUENCE"/>
    <property type="match status" value="1"/>
</dbReference>
<keyword evidence="1" id="KW-0812">Transmembrane</keyword>
<feature type="transmembrane region" description="Helical" evidence="1">
    <location>
        <begin position="17"/>
        <end position="39"/>
    </location>
</feature>
<feature type="transmembrane region" description="Helical" evidence="1">
    <location>
        <begin position="168"/>
        <end position="189"/>
    </location>
</feature>
<dbReference type="PANTHER" id="PTHR40465:SF1">
    <property type="entry name" value="DUF6534 DOMAIN-CONTAINING PROTEIN"/>
    <property type="match status" value="1"/>
</dbReference>
<feature type="domain" description="DUF6534" evidence="2">
    <location>
        <begin position="173"/>
        <end position="262"/>
    </location>
</feature>
<protein>
    <recommendedName>
        <fullName evidence="2">DUF6534 domain-containing protein</fullName>
    </recommendedName>
</protein>
<keyword evidence="1" id="KW-1133">Transmembrane helix</keyword>
<gene>
    <name evidence="3" type="ORF">SCHPADRAFT_938602</name>
</gene>
<accession>A0A0H2RUC3</accession>
<reference evidence="3 4" key="1">
    <citation type="submission" date="2015-04" db="EMBL/GenBank/DDBJ databases">
        <title>Complete genome sequence of Schizopora paradoxa KUC8140, a cosmopolitan wood degrader in East Asia.</title>
        <authorList>
            <consortium name="DOE Joint Genome Institute"/>
            <person name="Min B."/>
            <person name="Park H."/>
            <person name="Jang Y."/>
            <person name="Kim J.-J."/>
            <person name="Kim K.H."/>
            <person name="Pangilinan J."/>
            <person name="Lipzen A."/>
            <person name="Riley R."/>
            <person name="Grigoriev I.V."/>
            <person name="Spatafora J.W."/>
            <person name="Choi I.-G."/>
        </authorList>
    </citation>
    <scope>NUCLEOTIDE SEQUENCE [LARGE SCALE GENOMIC DNA]</scope>
    <source>
        <strain evidence="3 4">KUC8140</strain>
    </source>
</reference>
<name>A0A0H2RUC3_9AGAM</name>
<dbReference type="InParanoid" id="A0A0H2RUC3"/>
<evidence type="ECO:0000313" key="4">
    <source>
        <dbReference type="Proteomes" id="UP000053477"/>
    </source>
</evidence>
<evidence type="ECO:0000256" key="1">
    <source>
        <dbReference type="SAM" id="Phobius"/>
    </source>
</evidence>
<evidence type="ECO:0000259" key="2">
    <source>
        <dbReference type="Pfam" id="PF20152"/>
    </source>
</evidence>
<dbReference type="AlphaFoldDB" id="A0A0H2RUC3"/>
<keyword evidence="4" id="KW-1185">Reference proteome</keyword>
<keyword evidence="1" id="KW-0472">Membrane</keyword>
<proteinExistence type="predicted"/>
<dbReference type="InterPro" id="IPR045339">
    <property type="entry name" value="DUF6534"/>
</dbReference>
<dbReference type="STRING" id="27342.A0A0H2RUC3"/>
<feature type="transmembrane region" description="Helical" evidence="1">
    <location>
        <begin position="51"/>
        <end position="72"/>
    </location>
</feature>